<gene>
    <name evidence="10" type="ORF">DVH24_001897</name>
</gene>
<dbReference type="InterPro" id="IPR000743">
    <property type="entry name" value="Glyco_hydro_28"/>
</dbReference>
<dbReference type="GO" id="GO:0004650">
    <property type="term" value="F:polygalacturonase activity"/>
    <property type="evidence" value="ECO:0007669"/>
    <property type="project" value="InterPro"/>
</dbReference>
<dbReference type="EMBL" id="RDQH01000339">
    <property type="protein sequence ID" value="RXH78379.1"/>
    <property type="molecule type" value="Genomic_DNA"/>
</dbReference>
<keyword evidence="11" id="KW-1185">Reference proteome</keyword>
<accession>A0A498I653</accession>
<dbReference type="GO" id="GO:0005975">
    <property type="term" value="P:carbohydrate metabolic process"/>
    <property type="evidence" value="ECO:0007669"/>
    <property type="project" value="InterPro"/>
</dbReference>
<keyword evidence="5 9" id="KW-0378">Hydrolase</keyword>
<dbReference type="Gene3D" id="2.160.20.10">
    <property type="entry name" value="Single-stranded right-handed beta-helix, Pectin lyase-like"/>
    <property type="match status" value="3"/>
</dbReference>
<dbReference type="InterPro" id="IPR006626">
    <property type="entry name" value="PbH1"/>
</dbReference>
<keyword evidence="3" id="KW-0134">Cell wall</keyword>
<evidence type="ECO:0000256" key="3">
    <source>
        <dbReference type="ARBA" id="ARBA00022512"/>
    </source>
</evidence>
<evidence type="ECO:0000256" key="8">
    <source>
        <dbReference type="PROSITE-ProRule" id="PRU10052"/>
    </source>
</evidence>
<sequence length="835" mass="89704">MITVSGGESFDGQGAFAWSQNNCSKSKHCFGSANLRFDFVTNSTIQDVTSLNSKNFQVHVYGCNNVTFQHVHVTAPGDNKNTDGIHIGKSTGINITHTYIGTGDDCVSIGDGNNQIAVTNVTCGSGHGISIGSLGRYDNEESLAGIIVKNCTLTNTQNGVRIKTWPNSPVATAASDIHFEDIIMVNITIQQPYCHRPTYCPYKKCDNLPPSEVKINDVIFKNIKGSSATALSLKIVCSSGSPCENVELADWSQRNSYLSMFKRQANNFRPDKGSYLRYILRDASSLDLRRERTNVLGMAWKLNFLAAFLFLLSAAKTQAEPVVVDVTIATYGAKPDSDITQALAKAWTDACASPAPSKVVVPSGTSLQGSIEIQVQGKLTAPVDGDKLTRPETWVGFEHVNKLTVSRGGTFDGQGALAWKKNDCNENKDCKSIAINMRFNFVTNSTIQDITSLDIKNFHVNILGCHNVTFQRVNVTAPGESINTDGIHIERSTGINITDAHTGTGEDYVSIGDGNKESTITRVTCGPGHGISIGSLGRTCGGNRVTSRTLTNTSNGVRIKTWSASPSDGIATDMHLEDIIMVNVNNSVLIDQQYYRGNSISNVSFKNIKGSSATPLAVQVVCSRGIPCDNVELANIDLTYNKNKGPLTSQCSNVKPTITRMARKLNILAAFLFLLSASKTQAEPGVFDVTSATYGAKPGSDITHALAKAWIDACASPAPSKVVVPSGTYMLTEASFKGPCKAPIEIQVQGKLTAPADGGKLTRPDTWVGFDHVNKLTVSVQIVCSGGIPCENMELADIDLTYNGNKGPLTSQCSNVKPTITRVPNALAFRYLVLL</sequence>
<evidence type="ECO:0000256" key="6">
    <source>
        <dbReference type="ARBA" id="ARBA00023295"/>
    </source>
</evidence>
<keyword evidence="7" id="KW-0961">Cell wall biogenesis/degradation</keyword>
<dbReference type="AlphaFoldDB" id="A0A498I653"/>
<comment type="similarity">
    <text evidence="2 9">Belongs to the glycosyl hydrolase 28 family.</text>
</comment>
<dbReference type="SUPFAM" id="SSF51126">
    <property type="entry name" value="Pectin lyase-like"/>
    <property type="match status" value="4"/>
</dbReference>
<evidence type="ECO:0000256" key="1">
    <source>
        <dbReference type="ARBA" id="ARBA00004191"/>
    </source>
</evidence>
<dbReference type="InterPro" id="IPR012334">
    <property type="entry name" value="Pectin_lyas_fold"/>
</dbReference>
<dbReference type="PANTHER" id="PTHR31375">
    <property type="match status" value="1"/>
</dbReference>
<keyword evidence="6 9" id="KW-0326">Glycosidase</keyword>
<dbReference type="InterPro" id="IPR011050">
    <property type="entry name" value="Pectin_lyase_fold/virulence"/>
</dbReference>
<proteinExistence type="inferred from homology"/>
<dbReference type="Pfam" id="PF00295">
    <property type="entry name" value="Glyco_hydro_28"/>
    <property type="match status" value="3"/>
</dbReference>
<protein>
    <submittedName>
        <fullName evidence="10">Uncharacterized protein</fullName>
    </submittedName>
</protein>
<keyword evidence="4" id="KW-0964">Secreted</keyword>
<comment type="subcellular location">
    <subcellularLocation>
        <location evidence="1">Secreted</location>
        <location evidence="1">Cell wall</location>
    </subcellularLocation>
</comment>
<reference evidence="10 11" key="1">
    <citation type="submission" date="2018-10" db="EMBL/GenBank/DDBJ databases">
        <title>A high-quality apple genome assembly.</title>
        <authorList>
            <person name="Hu J."/>
        </authorList>
    </citation>
    <scope>NUCLEOTIDE SEQUENCE [LARGE SCALE GENOMIC DNA]</scope>
    <source>
        <strain evidence="11">cv. HFTH1</strain>
        <tissue evidence="10">Young leaf</tissue>
    </source>
</reference>
<evidence type="ECO:0000256" key="9">
    <source>
        <dbReference type="RuleBase" id="RU361169"/>
    </source>
</evidence>
<feature type="active site" evidence="8">
    <location>
        <position position="127"/>
    </location>
</feature>
<organism evidence="10 11">
    <name type="scientific">Malus domestica</name>
    <name type="common">Apple</name>
    <name type="synonym">Pyrus malus</name>
    <dbReference type="NCBI Taxonomy" id="3750"/>
    <lineage>
        <taxon>Eukaryota</taxon>
        <taxon>Viridiplantae</taxon>
        <taxon>Streptophyta</taxon>
        <taxon>Embryophyta</taxon>
        <taxon>Tracheophyta</taxon>
        <taxon>Spermatophyta</taxon>
        <taxon>Magnoliopsida</taxon>
        <taxon>eudicotyledons</taxon>
        <taxon>Gunneridae</taxon>
        <taxon>Pentapetalae</taxon>
        <taxon>rosids</taxon>
        <taxon>fabids</taxon>
        <taxon>Rosales</taxon>
        <taxon>Rosaceae</taxon>
        <taxon>Amygdaloideae</taxon>
        <taxon>Maleae</taxon>
        <taxon>Malus</taxon>
    </lineage>
</organism>
<evidence type="ECO:0000313" key="10">
    <source>
        <dbReference type="EMBL" id="RXH78379.1"/>
    </source>
</evidence>
<dbReference type="PROSITE" id="PS00502">
    <property type="entry name" value="POLYGALACTURONASE"/>
    <property type="match status" value="2"/>
</dbReference>
<evidence type="ECO:0000313" key="11">
    <source>
        <dbReference type="Proteomes" id="UP000290289"/>
    </source>
</evidence>
<feature type="active site" evidence="8">
    <location>
        <position position="529"/>
    </location>
</feature>
<dbReference type="STRING" id="3750.A0A498I653"/>
<comment type="caution">
    <text evidence="10">The sequence shown here is derived from an EMBL/GenBank/DDBJ whole genome shotgun (WGS) entry which is preliminary data.</text>
</comment>
<name>A0A498I653_MALDO</name>
<evidence type="ECO:0000256" key="2">
    <source>
        <dbReference type="ARBA" id="ARBA00008834"/>
    </source>
</evidence>
<dbReference type="GO" id="GO:0071555">
    <property type="term" value="P:cell wall organization"/>
    <property type="evidence" value="ECO:0007669"/>
    <property type="project" value="UniProtKB-KW"/>
</dbReference>
<dbReference type="SMART" id="SM00710">
    <property type="entry name" value="PbH1"/>
    <property type="match status" value="5"/>
</dbReference>
<dbReference type="Proteomes" id="UP000290289">
    <property type="component" value="Chromosome 13"/>
</dbReference>
<evidence type="ECO:0000256" key="4">
    <source>
        <dbReference type="ARBA" id="ARBA00022525"/>
    </source>
</evidence>
<evidence type="ECO:0000256" key="7">
    <source>
        <dbReference type="ARBA" id="ARBA00023316"/>
    </source>
</evidence>
<evidence type="ECO:0000256" key="5">
    <source>
        <dbReference type="ARBA" id="ARBA00022801"/>
    </source>
</evidence>